<evidence type="ECO:0000256" key="1">
    <source>
        <dbReference type="SAM" id="MobiDB-lite"/>
    </source>
</evidence>
<accession>A0A401PDE5</accession>
<feature type="region of interest" description="Disordered" evidence="1">
    <location>
        <begin position="84"/>
        <end position="103"/>
    </location>
</feature>
<reference evidence="2 3" key="1">
    <citation type="journal article" date="2018" name="Nat. Ecol. Evol.">
        <title>Shark genomes provide insights into elasmobranch evolution and the origin of vertebrates.</title>
        <authorList>
            <person name="Hara Y"/>
            <person name="Yamaguchi K"/>
            <person name="Onimaru K"/>
            <person name="Kadota M"/>
            <person name="Koyanagi M"/>
            <person name="Keeley SD"/>
            <person name="Tatsumi K"/>
            <person name="Tanaka K"/>
            <person name="Motone F"/>
            <person name="Kageyama Y"/>
            <person name="Nozu R"/>
            <person name="Adachi N"/>
            <person name="Nishimura O"/>
            <person name="Nakagawa R"/>
            <person name="Tanegashima C"/>
            <person name="Kiyatake I"/>
            <person name="Matsumoto R"/>
            <person name="Murakumo K"/>
            <person name="Nishida K"/>
            <person name="Terakita A"/>
            <person name="Kuratani S"/>
            <person name="Sato K"/>
            <person name="Hyodo S Kuraku.S."/>
        </authorList>
    </citation>
    <scope>NUCLEOTIDE SEQUENCE [LARGE SCALE GENOMIC DNA]</scope>
</reference>
<dbReference type="PANTHER" id="PTHR13284">
    <property type="entry name" value="GH01354P"/>
    <property type="match status" value="1"/>
</dbReference>
<feature type="region of interest" description="Disordered" evidence="1">
    <location>
        <begin position="176"/>
        <end position="210"/>
    </location>
</feature>
<dbReference type="GO" id="GO:0005739">
    <property type="term" value="C:mitochondrion"/>
    <property type="evidence" value="ECO:0007669"/>
    <property type="project" value="TreeGrafter"/>
</dbReference>
<dbReference type="GO" id="GO:1990904">
    <property type="term" value="C:ribonucleoprotein complex"/>
    <property type="evidence" value="ECO:0007669"/>
    <property type="project" value="TreeGrafter"/>
</dbReference>
<comment type="caution">
    <text evidence="2">The sequence shown here is derived from an EMBL/GenBank/DDBJ whole genome shotgun (WGS) entry which is preliminary data.</text>
</comment>
<proteinExistence type="predicted"/>
<dbReference type="OrthoDB" id="263617at2759"/>
<keyword evidence="3" id="KW-1185">Reference proteome</keyword>
<organism evidence="2 3">
    <name type="scientific">Scyliorhinus torazame</name>
    <name type="common">Cloudy catshark</name>
    <name type="synonym">Catulus torazame</name>
    <dbReference type="NCBI Taxonomy" id="75743"/>
    <lineage>
        <taxon>Eukaryota</taxon>
        <taxon>Metazoa</taxon>
        <taxon>Chordata</taxon>
        <taxon>Craniata</taxon>
        <taxon>Vertebrata</taxon>
        <taxon>Chondrichthyes</taxon>
        <taxon>Elasmobranchii</taxon>
        <taxon>Galeomorphii</taxon>
        <taxon>Galeoidea</taxon>
        <taxon>Carcharhiniformes</taxon>
        <taxon>Scyliorhinidae</taxon>
        <taxon>Scyliorhinus</taxon>
    </lineage>
</organism>
<feature type="compositionally biased region" description="Polar residues" evidence="1">
    <location>
        <begin position="263"/>
        <end position="281"/>
    </location>
</feature>
<dbReference type="GO" id="GO:0003730">
    <property type="term" value="F:mRNA 3'-UTR binding"/>
    <property type="evidence" value="ECO:0007669"/>
    <property type="project" value="TreeGrafter"/>
</dbReference>
<feature type="non-terminal residue" evidence="2">
    <location>
        <position position="1"/>
    </location>
</feature>
<protein>
    <submittedName>
        <fullName evidence="2">Uncharacterized protein</fullName>
    </submittedName>
</protein>
<feature type="compositionally biased region" description="Polar residues" evidence="1">
    <location>
        <begin position="94"/>
        <end position="103"/>
    </location>
</feature>
<evidence type="ECO:0000313" key="3">
    <source>
        <dbReference type="Proteomes" id="UP000288216"/>
    </source>
</evidence>
<dbReference type="PANTHER" id="PTHR13284:SF10">
    <property type="entry name" value="SELENOCYSTEINE INSERTION SEQUENCE-BINDING PROTEIN 2-LIKE"/>
    <property type="match status" value="1"/>
</dbReference>
<feature type="region of interest" description="Disordered" evidence="1">
    <location>
        <begin position="234"/>
        <end position="281"/>
    </location>
</feature>
<name>A0A401PDE5_SCYTO</name>
<dbReference type="GO" id="GO:0035368">
    <property type="term" value="F:selenocysteine insertion sequence binding"/>
    <property type="evidence" value="ECO:0007669"/>
    <property type="project" value="InterPro"/>
</dbReference>
<dbReference type="AlphaFoldDB" id="A0A401PDE5"/>
<sequence>SLFNKLVALTEEARKAYRDMVTALEQEQAEEALKHTRKVPHMGHSRNPSAASAISFCSVISEPISEVNEKEYETNWRNMVEATDAPECSESEKSTPSATTVMDKSSSLPAVIGSANKPILITSPSAGQTALAAKASSSDKEEGKTDDILEWASQQSTETGSLDGSCRDVLNSSMISTTSTLVPDMLEEEEDDDDDDDEEEEDEDYTPDPVAIVVTFSSRIDDWVSEAQKTLETLQLGKNIDSTEEDHNGQSDIEELDTVEQMDATTESEGSQPAESESQTY</sequence>
<dbReference type="EMBL" id="BFAA01001890">
    <property type="protein sequence ID" value="GCB71147.1"/>
    <property type="molecule type" value="Genomic_DNA"/>
</dbReference>
<evidence type="ECO:0000313" key="2">
    <source>
        <dbReference type="EMBL" id="GCB71147.1"/>
    </source>
</evidence>
<feature type="compositionally biased region" description="Acidic residues" evidence="1">
    <location>
        <begin position="185"/>
        <end position="206"/>
    </location>
</feature>
<dbReference type="Proteomes" id="UP000288216">
    <property type="component" value="Unassembled WGS sequence"/>
</dbReference>
<dbReference type="STRING" id="75743.A0A401PDE5"/>
<dbReference type="GO" id="GO:0043021">
    <property type="term" value="F:ribonucleoprotein complex binding"/>
    <property type="evidence" value="ECO:0007669"/>
    <property type="project" value="TreeGrafter"/>
</dbReference>
<dbReference type="InterPro" id="IPR040051">
    <property type="entry name" value="SECISBP2"/>
</dbReference>
<gene>
    <name evidence="2" type="ORF">scyTo_0005855</name>
</gene>
<dbReference type="OMA" id="DAPECSE"/>